<dbReference type="EMBL" id="BAABAU010000001">
    <property type="protein sequence ID" value="GAA4266207.1"/>
    <property type="molecule type" value="Genomic_DNA"/>
</dbReference>
<dbReference type="Proteomes" id="UP001501594">
    <property type="component" value="Unassembled WGS sequence"/>
</dbReference>
<organism evidence="1 2">
    <name type="scientific">Frondihabitans peucedani</name>
    <dbReference type="NCBI Taxonomy" id="598626"/>
    <lineage>
        <taxon>Bacteria</taxon>
        <taxon>Bacillati</taxon>
        <taxon>Actinomycetota</taxon>
        <taxon>Actinomycetes</taxon>
        <taxon>Micrococcales</taxon>
        <taxon>Microbacteriaceae</taxon>
        <taxon>Frondihabitans</taxon>
    </lineage>
</organism>
<keyword evidence="2" id="KW-1185">Reference proteome</keyword>
<dbReference type="RefSeq" id="WP_344795223.1">
    <property type="nucleotide sequence ID" value="NZ_BAABAU010000001.1"/>
</dbReference>
<evidence type="ECO:0000313" key="2">
    <source>
        <dbReference type="Proteomes" id="UP001501594"/>
    </source>
</evidence>
<accession>A0ABP8E220</accession>
<evidence type="ECO:0000313" key="1">
    <source>
        <dbReference type="EMBL" id="GAA4266207.1"/>
    </source>
</evidence>
<name>A0ABP8E220_9MICO</name>
<sequence length="117" mass="12869">MERIHYADGAILTGSDIARALLDYAEALAKRTTSATVDIPFREREGGIGRANFLIGPASQIVAETVESDFEEVRDPALVAHLQQETLRLDGVPVQASDQVSFDASTEHGFEYRDEDF</sequence>
<protein>
    <recommendedName>
        <fullName evidence="3">Fe-S cluster assembly iron-binding protein IscA</fullName>
    </recommendedName>
</protein>
<gene>
    <name evidence="1" type="ORF">GCM10022256_18190</name>
</gene>
<reference evidence="2" key="1">
    <citation type="journal article" date="2019" name="Int. J. Syst. Evol. Microbiol.">
        <title>The Global Catalogue of Microorganisms (GCM) 10K type strain sequencing project: providing services to taxonomists for standard genome sequencing and annotation.</title>
        <authorList>
            <consortium name="The Broad Institute Genomics Platform"/>
            <consortium name="The Broad Institute Genome Sequencing Center for Infectious Disease"/>
            <person name="Wu L."/>
            <person name="Ma J."/>
        </authorList>
    </citation>
    <scope>NUCLEOTIDE SEQUENCE [LARGE SCALE GENOMIC DNA]</scope>
    <source>
        <strain evidence="2">JCM 17442</strain>
    </source>
</reference>
<comment type="caution">
    <text evidence="1">The sequence shown here is derived from an EMBL/GenBank/DDBJ whole genome shotgun (WGS) entry which is preliminary data.</text>
</comment>
<evidence type="ECO:0008006" key="3">
    <source>
        <dbReference type="Google" id="ProtNLM"/>
    </source>
</evidence>
<proteinExistence type="predicted"/>